<organism evidence="1 2">
    <name type="scientific">Caenorhabditis remanei</name>
    <name type="common">Caenorhabditis vulgaris</name>
    <dbReference type="NCBI Taxonomy" id="31234"/>
    <lineage>
        <taxon>Eukaryota</taxon>
        <taxon>Metazoa</taxon>
        <taxon>Ecdysozoa</taxon>
        <taxon>Nematoda</taxon>
        <taxon>Chromadorea</taxon>
        <taxon>Rhabditida</taxon>
        <taxon>Rhabditina</taxon>
        <taxon>Rhabditomorpha</taxon>
        <taxon>Rhabditoidea</taxon>
        <taxon>Rhabditidae</taxon>
        <taxon>Peloderinae</taxon>
        <taxon>Caenorhabditis</taxon>
    </lineage>
</organism>
<dbReference type="Proteomes" id="UP000483820">
    <property type="component" value="Chromosome X"/>
</dbReference>
<dbReference type="KEGG" id="crq:GCK72_022319"/>
<dbReference type="CTD" id="9809855"/>
<dbReference type="AlphaFoldDB" id="A0A6A5FTI0"/>
<accession>A0A6A5FTI0</accession>
<proteinExistence type="predicted"/>
<name>A0A6A5FTI0_CAERE</name>
<comment type="caution">
    <text evidence="1">The sequence shown here is derived from an EMBL/GenBank/DDBJ whole genome shotgun (WGS) entry which is preliminary data.</text>
</comment>
<dbReference type="EMBL" id="WUAV01000006">
    <property type="protein sequence ID" value="KAF1745872.1"/>
    <property type="molecule type" value="Genomic_DNA"/>
</dbReference>
<sequence length="194" mass="22376">MKYSVRSNKLSCNSRNISLDRKIWGFIWHKWPISFFNVLLFTGSLETKLQSPHQPVPITPTILPPRPASIQFPAPGRPRTSCWYSCSWCEKEYRNPDLFVDCSVKYLVHESSNCGKGNLISNTKTTLQSPKTVRQAWHRLELLRHVERCSQSILSTLTCYVDIFGLLSSFKRLEKKLPQILDFLVKPIPVPTVQ</sequence>
<evidence type="ECO:0000313" key="1">
    <source>
        <dbReference type="EMBL" id="KAF1745872.1"/>
    </source>
</evidence>
<protein>
    <submittedName>
        <fullName evidence="1">Uncharacterized protein</fullName>
    </submittedName>
</protein>
<gene>
    <name evidence="1" type="ORF">GCK72_022319</name>
</gene>
<evidence type="ECO:0000313" key="2">
    <source>
        <dbReference type="Proteomes" id="UP000483820"/>
    </source>
</evidence>
<reference evidence="1 2" key="1">
    <citation type="submission" date="2019-12" db="EMBL/GenBank/DDBJ databases">
        <title>Chromosome-level assembly of the Caenorhabditis remanei genome.</title>
        <authorList>
            <person name="Teterina A.A."/>
            <person name="Willis J.H."/>
            <person name="Phillips P.C."/>
        </authorList>
    </citation>
    <scope>NUCLEOTIDE SEQUENCE [LARGE SCALE GENOMIC DNA]</scope>
    <source>
        <strain evidence="1 2">PX506</strain>
        <tissue evidence="1">Whole organism</tissue>
    </source>
</reference>
<dbReference type="RefSeq" id="XP_003106843.2">
    <property type="nucleotide sequence ID" value="XM_003106795.2"/>
</dbReference>
<dbReference type="GeneID" id="9809855"/>